<evidence type="ECO:0000256" key="1">
    <source>
        <dbReference type="SAM" id="SignalP"/>
    </source>
</evidence>
<reference evidence="2" key="1">
    <citation type="submission" date="2020-08" db="EMBL/GenBank/DDBJ databases">
        <title>Multicomponent nature underlies the extraordinary mechanical properties of spider dragline silk.</title>
        <authorList>
            <person name="Kono N."/>
            <person name="Nakamura H."/>
            <person name="Mori M."/>
            <person name="Yoshida Y."/>
            <person name="Ohtoshi R."/>
            <person name="Malay A.D."/>
            <person name="Moran D.A.P."/>
            <person name="Tomita M."/>
            <person name="Numata K."/>
            <person name="Arakawa K."/>
        </authorList>
    </citation>
    <scope>NUCLEOTIDE SEQUENCE</scope>
</reference>
<evidence type="ECO:0008006" key="4">
    <source>
        <dbReference type="Google" id="ProtNLM"/>
    </source>
</evidence>
<gene>
    <name evidence="2" type="ORF">NPIL_657861</name>
</gene>
<evidence type="ECO:0000313" key="3">
    <source>
        <dbReference type="Proteomes" id="UP000887013"/>
    </source>
</evidence>
<keyword evidence="3" id="KW-1185">Reference proteome</keyword>
<organism evidence="2 3">
    <name type="scientific">Nephila pilipes</name>
    <name type="common">Giant wood spider</name>
    <name type="synonym">Nephila maculata</name>
    <dbReference type="NCBI Taxonomy" id="299642"/>
    <lineage>
        <taxon>Eukaryota</taxon>
        <taxon>Metazoa</taxon>
        <taxon>Ecdysozoa</taxon>
        <taxon>Arthropoda</taxon>
        <taxon>Chelicerata</taxon>
        <taxon>Arachnida</taxon>
        <taxon>Araneae</taxon>
        <taxon>Araneomorphae</taxon>
        <taxon>Entelegynae</taxon>
        <taxon>Araneoidea</taxon>
        <taxon>Nephilidae</taxon>
        <taxon>Nephila</taxon>
    </lineage>
</organism>
<protein>
    <recommendedName>
        <fullName evidence="4">Secreted protein</fullName>
    </recommendedName>
</protein>
<accession>A0A8X6MDS5</accession>
<keyword evidence="1" id="KW-0732">Signal</keyword>
<feature type="chain" id="PRO_5036505010" description="Secreted protein" evidence="1">
    <location>
        <begin position="20"/>
        <end position="100"/>
    </location>
</feature>
<comment type="caution">
    <text evidence="2">The sequence shown here is derived from an EMBL/GenBank/DDBJ whole genome shotgun (WGS) entry which is preliminary data.</text>
</comment>
<feature type="signal peptide" evidence="1">
    <location>
        <begin position="1"/>
        <end position="19"/>
    </location>
</feature>
<name>A0A8X6MDS5_NEPPI</name>
<evidence type="ECO:0000313" key="2">
    <source>
        <dbReference type="EMBL" id="GFS47256.1"/>
    </source>
</evidence>
<proteinExistence type="predicted"/>
<dbReference type="AlphaFoldDB" id="A0A8X6MDS5"/>
<dbReference type="Proteomes" id="UP000887013">
    <property type="component" value="Unassembled WGS sequence"/>
</dbReference>
<dbReference type="EMBL" id="BMAW01044972">
    <property type="protein sequence ID" value="GFS47256.1"/>
    <property type="molecule type" value="Genomic_DNA"/>
</dbReference>
<sequence length="100" mass="11284">MKKWFFSVVLAVPCEVVDMLVTELFHKLRLFDGADEKIIVDIGCFRLFRLFFRSYTSCNTFSGMTFGLSDNTSVVLHLRIYRSSTSKARAAALFMGAAVA</sequence>